<evidence type="ECO:0000313" key="2">
    <source>
        <dbReference type="EMBL" id="PNP54015.1"/>
    </source>
</evidence>
<dbReference type="Gene3D" id="3.30.420.10">
    <property type="entry name" value="Ribonuclease H-like superfamily/Ribonuclease H"/>
    <property type="match status" value="1"/>
</dbReference>
<organism evidence="2 3">
    <name type="scientific">Gibberella nygamai</name>
    <name type="common">Bean root rot disease fungus</name>
    <name type="synonym">Fusarium nygamai</name>
    <dbReference type="NCBI Taxonomy" id="42673"/>
    <lineage>
        <taxon>Eukaryota</taxon>
        <taxon>Fungi</taxon>
        <taxon>Dikarya</taxon>
        <taxon>Ascomycota</taxon>
        <taxon>Pezizomycotina</taxon>
        <taxon>Sordariomycetes</taxon>
        <taxon>Hypocreomycetidae</taxon>
        <taxon>Hypocreales</taxon>
        <taxon>Nectriaceae</taxon>
        <taxon>Fusarium</taxon>
        <taxon>Fusarium fujikuroi species complex</taxon>
    </lineage>
</organism>
<comment type="caution">
    <text evidence="2">The sequence shown here is derived from an EMBL/GenBank/DDBJ whole genome shotgun (WGS) entry which is preliminary data.</text>
</comment>
<name>A0A2K0U8B2_GIBNY</name>
<dbReference type="Proteomes" id="UP000236664">
    <property type="component" value="Unassembled WGS sequence"/>
</dbReference>
<dbReference type="PROSITE" id="PS50879">
    <property type="entry name" value="RNASE_H_1"/>
    <property type="match status" value="1"/>
</dbReference>
<accession>A0A2K0U8B2</accession>
<dbReference type="PANTHER" id="PTHR33481:SF1">
    <property type="entry name" value="ENDONUCLEASE_EXONUCLEASE_PHOSPHATASE DOMAIN-CONTAINING PROTEIN-RELATED"/>
    <property type="match status" value="1"/>
</dbReference>
<dbReference type="CDD" id="cd09276">
    <property type="entry name" value="Rnase_HI_RT_non_LTR"/>
    <property type="match status" value="1"/>
</dbReference>
<dbReference type="PANTHER" id="PTHR33481">
    <property type="entry name" value="REVERSE TRANSCRIPTASE"/>
    <property type="match status" value="1"/>
</dbReference>
<dbReference type="GO" id="GO:0004523">
    <property type="term" value="F:RNA-DNA hybrid ribonuclease activity"/>
    <property type="evidence" value="ECO:0007669"/>
    <property type="project" value="InterPro"/>
</dbReference>
<dbReference type="EMBL" id="MTQA01000641">
    <property type="protein sequence ID" value="PNP54015.1"/>
    <property type="molecule type" value="Genomic_DNA"/>
</dbReference>
<dbReference type="SUPFAM" id="SSF53098">
    <property type="entry name" value="Ribonuclease H-like"/>
    <property type="match status" value="1"/>
</dbReference>
<evidence type="ECO:0000259" key="1">
    <source>
        <dbReference type="PROSITE" id="PS50879"/>
    </source>
</evidence>
<dbReference type="InterPro" id="IPR036397">
    <property type="entry name" value="RNaseH_sf"/>
</dbReference>
<proteinExistence type="predicted"/>
<reference evidence="2 3" key="1">
    <citation type="submission" date="2017-06" db="EMBL/GenBank/DDBJ databases">
        <title>Genome of Fusarium nygamai isolate CS10214.</title>
        <authorList>
            <person name="Gardiner D.M."/>
            <person name="Obanor F."/>
            <person name="Kazan K."/>
        </authorList>
    </citation>
    <scope>NUCLEOTIDE SEQUENCE [LARGE SCALE GENOMIC DNA]</scope>
    <source>
        <strain evidence="2 3">CS10214</strain>
    </source>
</reference>
<gene>
    <name evidence="2" type="ORF">FNYG_15652</name>
</gene>
<keyword evidence="3" id="KW-1185">Reference proteome</keyword>
<dbReference type="AlphaFoldDB" id="A0A2K0U8B2"/>
<sequence>MLYGSEIWWPGPDKPAAKHVEGERPRVTHGLSYQLNKLRIALSSAMRACIPAWKTTPIPAMQREASIPPIEIILNNNRRRHALRLGTLPTGHPLVSRILNHKPLRDRGNGTAPTTLTEVTSLASGFPRPVLYAPTYADTPLALKPKDDAAKDVMEWLNSVEPNRTVVYTDGSKTLLDDKSRIGTGYGYVLYRNNKIVHAGCRPLDKAEVFDAEAEGAAHGLLRATQLFPQDPITVCLGNAAVLHGLQGKPPDSSQHAFLQFYKAANKHNHDVSTKWSPGHMNIPGNEMADTLAKKGAHAPIPKREPTRSYVKRILRRDTRRDLSAWWIRERPNSYKHLGLMASLKPTDVLMALGRQDLHLILAARTGHGDFADYHTRFNHPDANQNCSCGKRKTPVHPLFCRKAKRAYHPGR</sequence>
<evidence type="ECO:0000313" key="3">
    <source>
        <dbReference type="Proteomes" id="UP000236664"/>
    </source>
</evidence>
<dbReference type="InterPro" id="IPR002156">
    <property type="entry name" value="RNaseH_domain"/>
</dbReference>
<feature type="domain" description="RNase H type-1" evidence="1">
    <location>
        <begin position="161"/>
        <end position="298"/>
    </location>
</feature>
<protein>
    <recommendedName>
        <fullName evidence="1">RNase H type-1 domain-containing protein</fullName>
    </recommendedName>
</protein>
<dbReference type="OrthoDB" id="4917326at2759"/>
<dbReference type="GO" id="GO:0003676">
    <property type="term" value="F:nucleic acid binding"/>
    <property type="evidence" value="ECO:0007669"/>
    <property type="project" value="InterPro"/>
</dbReference>
<dbReference type="InterPro" id="IPR012337">
    <property type="entry name" value="RNaseH-like_sf"/>
</dbReference>